<protein>
    <recommendedName>
        <fullName evidence="2">Antitoxin</fullName>
    </recommendedName>
</protein>
<dbReference type="RefSeq" id="WP_186873090.1">
    <property type="nucleotide sequence ID" value="NZ_JACOOR010000002.1"/>
</dbReference>
<name>A0A923RLB0_9FIRM</name>
<dbReference type="Pfam" id="PF02604">
    <property type="entry name" value="PhdYeFM_antitox"/>
    <property type="match status" value="1"/>
</dbReference>
<dbReference type="AlphaFoldDB" id="A0A923RLB0"/>
<evidence type="ECO:0000256" key="1">
    <source>
        <dbReference type="ARBA" id="ARBA00009981"/>
    </source>
</evidence>
<dbReference type="Gene3D" id="3.40.1620.10">
    <property type="entry name" value="YefM-like domain"/>
    <property type="match status" value="1"/>
</dbReference>
<dbReference type="InterPro" id="IPR006442">
    <property type="entry name" value="Antitoxin_Phd/YefM"/>
</dbReference>
<comment type="caution">
    <text evidence="3">The sequence shown here is derived from an EMBL/GenBank/DDBJ whole genome shotgun (WGS) entry which is preliminary data.</text>
</comment>
<keyword evidence="4" id="KW-1185">Reference proteome</keyword>
<dbReference type="Proteomes" id="UP000649345">
    <property type="component" value="Unassembled WGS sequence"/>
</dbReference>
<comment type="function">
    <text evidence="2">Antitoxin component of a type II toxin-antitoxin (TA) system.</text>
</comment>
<proteinExistence type="inferred from homology"/>
<evidence type="ECO:0000313" key="4">
    <source>
        <dbReference type="Proteomes" id="UP000649345"/>
    </source>
</evidence>
<dbReference type="SUPFAM" id="SSF143120">
    <property type="entry name" value="YefM-like"/>
    <property type="match status" value="1"/>
</dbReference>
<gene>
    <name evidence="3" type="ORF">H8S44_04520</name>
</gene>
<evidence type="ECO:0000313" key="3">
    <source>
        <dbReference type="EMBL" id="MBC5659034.1"/>
    </source>
</evidence>
<reference evidence="3" key="1">
    <citation type="submission" date="2020-08" db="EMBL/GenBank/DDBJ databases">
        <title>Genome public.</title>
        <authorList>
            <person name="Liu C."/>
            <person name="Sun Q."/>
        </authorList>
    </citation>
    <scope>NUCLEOTIDE SEQUENCE</scope>
    <source>
        <strain evidence="3">NSJ-68</strain>
    </source>
</reference>
<evidence type="ECO:0000256" key="2">
    <source>
        <dbReference type="RuleBase" id="RU362080"/>
    </source>
</evidence>
<accession>A0A923RLB0</accession>
<comment type="similarity">
    <text evidence="1 2">Belongs to the phD/YefM antitoxin family.</text>
</comment>
<dbReference type="EMBL" id="JACOOR010000002">
    <property type="protein sequence ID" value="MBC5659034.1"/>
    <property type="molecule type" value="Genomic_DNA"/>
</dbReference>
<sequence>MIQIRPVSDLRNKFPEIENLVSDGNPVYLTKNGYGAMVVLSLEQYASLTDNIEAKLDEADYQASITEERLSHETVFRNARGAVYGK</sequence>
<organism evidence="3 4">
    <name type="scientific">Anaerosacchariphilus hominis</name>
    <dbReference type="NCBI Taxonomy" id="2763017"/>
    <lineage>
        <taxon>Bacteria</taxon>
        <taxon>Bacillati</taxon>
        <taxon>Bacillota</taxon>
        <taxon>Clostridia</taxon>
        <taxon>Lachnospirales</taxon>
        <taxon>Lachnospiraceae</taxon>
        <taxon>Anaerosacchariphilus</taxon>
    </lineage>
</organism>
<dbReference type="InterPro" id="IPR036165">
    <property type="entry name" value="YefM-like_sf"/>
</dbReference>
<dbReference type="NCBIfam" id="TIGR01552">
    <property type="entry name" value="phd_fam"/>
    <property type="match status" value="1"/>
</dbReference>